<feature type="repeat" description="Pumilio" evidence="3">
    <location>
        <begin position="695"/>
        <end position="730"/>
    </location>
</feature>
<evidence type="ECO:0000256" key="2">
    <source>
        <dbReference type="ARBA" id="ARBA00024893"/>
    </source>
</evidence>
<dbReference type="Pfam" id="PF00806">
    <property type="entry name" value="PUF"/>
    <property type="match status" value="8"/>
</dbReference>
<feature type="compositionally biased region" description="Basic and acidic residues" evidence="4">
    <location>
        <begin position="401"/>
        <end position="411"/>
    </location>
</feature>
<feature type="repeat" description="Pumilio" evidence="3">
    <location>
        <begin position="775"/>
        <end position="811"/>
    </location>
</feature>
<dbReference type="GO" id="GO:0005737">
    <property type="term" value="C:cytoplasm"/>
    <property type="evidence" value="ECO:0007669"/>
    <property type="project" value="TreeGrafter"/>
</dbReference>
<feature type="compositionally biased region" description="Polar residues" evidence="4">
    <location>
        <begin position="866"/>
        <end position="878"/>
    </location>
</feature>
<feature type="region of interest" description="Disordered" evidence="4">
    <location>
        <begin position="191"/>
        <end position="268"/>
    </location>
</feature>
<dbReference type="PROSITE" id="PS50303">
    <property type="entry name" value="PUM_HD"/>
    <property type="match status" value="1"/>
</dbReference>
<comment type="function">
    <text evidence="2">RNA-binding nucleolar protein required for pre-rRNA processing. Involved in production of 18S rRNA and assembly of small ribosomal subunit.</text>
</comment>
<feature type="compositionally biased region" description="Polar residues" evidence="4">
    <location>
        <begin position="210"/>
        <end position="239"/>
    </location>
</feature>
<dbReference type="InterPro" id="IPR001313">
    <property type="entry name" value="Pumilio_RNA-bd_rpt"/>
</dbReference>
<dbReference type="Proteomes" id="UP001295740">
    <property type="component" value="Unassembled WGS sequence"/>
</dbReference>
<sequence>MAGSNEKNAQPRGSSFGPATWQSNQIWGNGSIIGSSLSSHRETSGSRGITGSQLTGLTASEEALSNVPSGSAQLNHHSEAVQWPSRGAIWNRPSTSSHGHSNSGSTSPTRTRDSFQQHSFPDANSSVRSFQPRTSVSQNGPGLQNRTMPPGPADNSGAPFRYTSAFGESVGEERGNPGLYGTMGNSQLGLDAPGIYRRNSTDPNFLNLGATRSTSLTSRQPETDTSTPPNLYGESSQYPFTKGSGHSIPQGQRSSVRNHSAALSSEASRGNAYYVPAGANDQDLDDGFNRALNLNDNSESATPSAGAYAHNGYPNPASQPFQFNPGSQPWHNDQRNNGGGFGQGVQQDAWAEPMNAHYGSKRGSVERSSPAGSSYRQGLNSPRGFTGTPNPRPDPWNRPGSSRDRRTQQDVDRQYGAQYGSQYSQQAAGFFPTPYYNSHQIPSYPAAYENPYAQVNGFRPQIPTSSYGLPTNFMQSVPIPVRPSRDMDPSRGARSVLLEEFRGSAKSNKSYELKDIYNHIVEFSGDQHGSRFIQEKLQTANSDEKEQVFREFEPNALQLMKDVFGNYVIQKFFEHGNQVQKKVIAAQMKGKIAELSTQMYACRVVQKALEHVLVEQQTEIVEELKSDIVRICKDLNGNHVIQKVIQTLPRACIPSILNGFRGGIEGLASHSYGCRVIQRILEHCTDAEKKSLMADLHACAPKLIADTYGNYVAQHIIEFGEPEDRSRMIRHVIDRVLILSKHKYASNVVEKCIGFGTAEERSAIRVKLTAPPNGDGISPLLNILKDQYGNYVVQKLFHSLKEGSEYDDLREEVRPLLPALRKQFNNRQMAAIEKIVGSSPATTSTTSAAGVAAAASPGTPYLHVDVNSSAPTPSLTMEQNSPQSSSPPSTNISTVEEVVDDKTRLVHESGLEQGCQTVQVDDEA</sequence>
<feature type="region of interest" description="Disordered" evidence="4">
    <location>
        <begin position="286"/>
        <end position="346"/>
    </location>
</feature>
<protein>
    <submittedName>
        <fullName evidence="6">Uu.00g082210.m01.CDS01</fullName>
    </submittedName>
</protein>
<dbReference type="SUPFAM" id="SSF48371">
    <property type="entry name" value="ARM repeat"/>
    <property type="match status" value="1"/>
</dbReference>
<dbReference type="CDD" id="cd07920">
    <property type="entry name" value="Pumilio"/>
    <property type="match status" value="1"/>
</dbReference>
<dbReference type="EMBL" id="CAUWAG010000010">
    <property type="protein sequence ID" value="CAJ2507035.1"/>
    <property type="molecule type" value="Genomic_DNA"/>
</dbReference>
<proteinExistence type="predicted"/>
<keyword evidence="7" id="KW-1185">Reference proteome</keyword>
<reference evidence="6" key="1">
    <citation type="submission" date="2023-10" db="EMBL/GenBank/DDBJ databases">
        <authorList>
            <person name="Hackl T."/>
        </authorList>
    </citation>
    <scope>NUCLEOTIDE SEQUENCE</scope>
</reference>
<feature type="compositionally biased region" description="Low complexity" evidence="4">
    <location>
        <begin position="879"/>
        <end position="894"/>
    </location>
</feature>
<dbReference type="InterPro" id="IPR016024">
    <property type="entry name" value="ARM-type_fold"/>
</dbReference>
<feature type="compositionally biased region" description="Low complexity" evidence="4">
    <location>
        <begin position="94"/>
        <end position="107"/>
    </location>
</feature>
<dbReference type="PANTHER" id="PTHR12537:SF12">
    <property type="entry name" value="MATERNAL PROTEIN PUMILIO"/>
    <property type="match status" value="1"/>
</dbReference>
<dbReference type="GO" id="GO:0003730">
    <property type="term" value="F:mRNA 3'-UTR binding"/>
    <property type="evidence" value="ECO:0007669"/>
    <property type="project" value="TreeGrafter"/>
</dbReference>
<comment type="caution">
    <text evidence="6">The sequence shown here is derived from an EMBL/GenBank/DDBJ whole genome shotgun (WGS) entry which is preliminary data.</text>
</comment>
<feature type="repeat" description="Pumilio" evidence="3">
    <location>
        <begin position="587"/>
        <end position="622"/>
    </location>
</feature>
<feature type="region of interest" description="Disordered" evidence="4">
    <location>
        <begin position="863"/>
        <end position="895"/>
    </location>
</feature>
<dbReference type="AlphaFoldDB" id="A0AAI8YJH2"/>
<feature type="domain" description="PUM-HD" evidence="5">
    <location>
        <begin position="493"/>
        <end position="836"/>
    </location>
</feature>
<evidence type="ECO:0000259" key="5">
    <source>
        <dbReference type="PROSITE" id="PS50303"/>
    </source>
</evidence>
<organism evidence="6 7">
    <name type="scientific">Anthostomella pinea</name>
    <dbReference type="NCBI Taxonomy" id="933095"/>
    <lineage>
        <taxon>Eukaryota</taxon>
        <taxon>Fungi</taxon>
        <taxon>Dikarya</taxon>
        <taxon>Ascomycota</taxon>
        <taxon>Pezizomycotina</taxon>
        <taxon>Sordariomycetes</taxon>
        <taxon>Xylariomycetidae</taxon>
        <taxon>Xylariales</taxon>
        <taxon>Xylariaceae</taxon>
        <taxon>Anthostomella</taxon>
    </lineage>
</organism>
<name>A0AAI8YJH2_9PEZI</name>
<feature type="compositionally biased region" description="Polar residues" evidence="4">
    <location>
        <begin position="316"/>
        <end position="331"/>
    </location>
</feature>
<evidence type="ECO:0000256" key="1">
    <source>
        <dbReference type="ARBA" id="ARBA00022737"/>
    </source>
</evidence>
<feature type="region of interest" description="Disordered" evidence="4">
    <location>
        <begin position="1"/>
        <end position="75"/>
    </location>
</feature>
<feature type="region of interest" description="Disordered" evidence="4">
    <location>
        <begin position="359"/>
        <end position="411"/>
    </location>
</feature>
<dbReference type="InterPro" id="IPR011989">
    <property type="entry name" value="ARM-like"/>
</dbReference>
<dbReference type="SMART" id="SM00025">
    <property type="entry name" value="Pumilio"/>
    <property type="match status" value="8"/>
</dbReference>
<evidence type="ECO:0000313" key="6">
    <source>
        <dbReference type="EMBL" id="CAJ2507035.1"/>
    </source>
</evidence>
<evidence type="ECO:0000256" key="3">
    <source>
        <dbReference type="PROSITE-ProRule" id="PRU00317"/>
    </source>
</evidence>
<feature type="repeat" description="Pumilio" evidence="3">
    <location>
        <begin position="515"/>
        <end position="550"/>
    </location>
</feature>
<dbReference type="InterPro" id="IPR033712">
    <property type="entry name" value="Pumilio_RNA-bd"/>
</dbReference>
<dbReference type="PROSITE" id="PS50302">
    <property type="entry name" value="PUM"/>
    <property type="match status" value="8"/>
</dbReference>
<keyword evidence="1" id="KW-0677">Repeat</keyword>
<feature type="compositionally biased region" description="Polar residues" evidence="4">
    <location>
        <begin position="1"/>
        <end position="13"/>
    </location>
</feature>
<feature type="compositionally biased region" description="Polar residues" evidence="4">
    <location>
        <begin position="45"/>
        <end position="58"/>
    </location>
</feature>
<feature type="repeat" description="Pumilio" evidence="3">
    <location>
        <begin position="623"/>
        <end position="658"/>
    </location>
</feature>
<evidence type="ECO:0000256" key="4">
    <source>
        <dbReference type="SAM" id="MobiDB-lite"/>
    </source>
</evidence>
<feature type="compositionally biased region" description="Polar residues" evidence="4">
    <location>
        <begin position="247"/>
        <end position="268"/>
    </location>
</feature>
<feature type="compositionally biased region" description="Low complexity" evidence="4">
    <location>
        <begin position="23"/>
        <end position="38"/>
    </location>
</feature>
<feature type="repeat" description="Pumilio" evidence="3">
    <location>
        <begin position="659"/>
        <end position="694"/>
    </location>
</feature>
<accession>A0AAI8YJH2</accession>
<dbReference type="GO" id="GO:0000288">
    <property type="term" value="P:nuclear-transcribed mRNA catabolic process, deadenylation-dependent decay"/>
    <property type="evidence" value="ECO:0007669"/>
    <property type="project" value="TreeGrafter"/>
</dbReference>
<feature type="repeat" description="Pumilio" evidence="3">
    <location>
        <begin position="731"/>
        <end position="766"/>
    </location>
</feature>
<feature type="compositionally biased region" description="Polar residues" evidence="4">
    <location>
        <begin position="366"/>
        <end position="380"/>
    </location>
</feature>
<feature type="repeat" description="Pumilio" evidence="3">
    <location>
        <begin position="551"/>
        <end position="586"/>
    </location>
</feature>
<dbReference type="PANTHER" id="PTHR12537">
    <property type="entry name" value="RNA BINDING PROTEIN PUMILIO-RELATED"/>
    <property type="match status" value="1"/>
</dbReference>
<dbReference type="InterPro" id="IPR033133">
    <property type="entry name" value="PUM-HD"/>
</dbReference>
<dbReference type="Gene3D" id="1.25.10.10">
    <property type="entry name" value="Leucine-rich Repeat Variant"/>
    <property type="match status" value="1"/>
</dbReference>
<feature type="compositionally biased region" description="Polar residues" evidence="4">
    <location>
        <begin position="292"/>
        <end position="303"/>
    </location>
</feature>
<feature type="region of interest" description="Disordered" evidence="4">
    <location>
        <begin position="88"/>
        <end position="163"/>
    </location>
</feature>
<feature type="compositionally biased region" description="Polar residues" evidence="4">
    <location>
        <begin position="66"/>
        <end position="75"/>
    </location>
</feature>
<gene>
    <name evidence="6" type="ORF">KHLLAP_LOCUS7503</name>
</gene>
<evidence type="ECO:0000313" key="7">
    <source>
        <dbReference type="Proteomes" id="UP001295740"/>
    </source>
</evidence>
<feature type="compositionally biased region" description="Polar residues" evidence="4">
    <location>
        <begin position="116"/>
        <end position="147"/>
    </location>
</feature>